<dbReference type="Proteomes" id="UP000070255">
    <property type="component" value="Unassembled WGS sequence"/>
</dbReference>
<accession>A0ABR5TFD6</accession>
<evidence type="ECO:0000313" key="1">
    <source>
        <dbReference type="EMBL" id="KWZ43653.1"/>
    </source>
</evidence>
<reference evidence="1 2" key="1">
    <citation type="submission" date="2015-11" db="EMBL/GenBank/DDBJ databases">
        <authorList>
            <person name="Sahl J."/>
            <person name="Wagner D."/>
            <person name="Keim P."/>
        </authorList>
    </citation>
    <scope>NUCLEOTIDE SEQUENCE [LARGE SCALE GENOMIC DNA]</scope>
    <source>
        <strain evidence="1 2">BDU18</strain>
    </source>
</reference>
<organism evidence="1 2">
    <name type="scientific">Burkholderia savannae</name>
    <dbReference type="NCBI Taxonomy" id="1637837"/>
    <lineage>
        <taxon>Bacteria</taxon>
        <taxon>Pseudomonadati</taxon>
        <taxon>Pseudomonadota</taxon>
        <taxon>Betaproteobacteria</taxon>
        <taxon>Burkholderiales</taxon>
        <taxon>Burkholderiaceae</taxon>
        <taxon>Burkholderia</taxon>
        <taxon>pseudomallei group</taxon>
    </lineage>
</organism>
<name>A0ABR5TFD6_9BURK</name>
<evidence type="ECO:0000313" key="2">
    <source>
        <dbReference type="Proteomes" id="UP000070255"/>
    </source>
</evidence>
<protein>
    <submittedName>
        <fullName evidence="1">Uncharacterized protein</fullName>
    </submittedName>
</protein>
<comment type="caution">
    <text evidence="1">The sequence shown here is derived from an EMBL/GenBank/DDBJ whole genome shotgun (WGS) entry which is preliminary data.</text>
</comment>
<keyword evidence="2" id="KW-1185">Reference proteome</keyword>
<dbReference type="EMBL" id="LNJQ01000001">
    <property type="protein sequence ID" value="KWZ43653.1"/>
    <property type="molecule type" value="Genomic_DNA"/>
</dbReference>
<proteinExistence type="predicted"/>
<sequence length="76" mass="8589">MSMRRPWRLRAGRACGCRADQCRRRRGDRTAVIRIDDESASKLVLALARSNPRWTAGSVVATQRAFGIDRRPYDAG</sequence>
<gene>
    <name evidence="1" type="ORF">WS72_12840</name>
</gene>